<reference evidence="3" key="1">
    <citation type="journal article" date="2019" name="Int. J. Syst. Evol. Microbiol.">
        <title>The Global Catalogue of Microorganisms (GCM) 10K type strain sequencing project: providing services to taxonomists for standard genome sequencing and annotation.</title>
        <authorList>
            <consortium name="The Broad Institute Genomics Platform"/>
            <consortium name="The Broad Institute Genome Sequencing Center for Infectious Disease"/>
            <person name="Wu L."/>
            <person name="Ma J."/>
        </authorList>
    </citation>
    <scope>NUCLEOTIDE SEQUENCE [LARGE SCALE GENOMIC DNA]</scope>
    <source>
        <strain evidence="3">KCTC 52438</strain>
    </source>
</reference>
<dbReference type="EMBL" id="JBHRSZ010000009">
    <property type="protein sequence ID" value="MFC3153317.1"/>
    <property type="molecule type" value="Genomic_DNA"/>
</dbReference>
<comment type="caution">
    <text evidence="2">The sequence shown here is derived from an EMBL/GenBank/DDBJ whole genome shotgun (WGS) entry which is preliminary data.</text>
</comment>
<keyword evidence="1" id="KW-0732">Signal</keyword>
<organism evidence="2 3">
    <name type="scientific">Litoribrevibacter euphylliae</name>
    <dbReference type="NCBI Taxonomy" id="1834034"/>
    <lineage>
        <taxon>Bacteria</taxon>
        <taxon>Pseudomonadati</taxon>
        <taxon>Pseudomonadota</taxon>
        <taxon>Gammaproteobacteria</taxon>
        <taxon>Oceanospirillales</taxon>
        <taxon>Oceanospirillaceae</taxon>
        <taxon>Litoribrevibacter</taxon>
    </lineage>
</organism>
<evidence type="ECO:0000313" key="3">
    <source>
        <dbReference type="Proteomes" id="UP001595476"/>
    </source>
</evidence>
<evidence type="ECO:0000313" key="2">
    <source>
        <dbReference type="EMBL" id="MFC3153317.1"/>
    </source>
</evidence>
<gene>
    <name evidence="2" type="ORF">ACFOEK_19915</name>
</gene>
<accession>A0ABV7HHF7</accession>
<dbReference type="Pfam" id="PF06940">
    <property type="entry name" value="DUF1287"/>
    <property type="match status" value="1"/>
</dbReference>
<name>A0ABV7HHF7_9GAMM</name>
<evidence type="ECO:0000256" key="1">
    <source>
        <dbReference type="SAM" id="SignalP"/>
    </source>
</evidence>
<feature type="chain" id="PRO_5045966210" evidence="1">
    <location>
        <begin position="22"/>
        <end position="204"/>
    </location>
</feature>
<keyword evidence="3" id="KW-1185">Reference proteome</keyword>
<protein>
    <submittedName>
        <fullName evidence="2">DUF1287 domain-containing protein</fullName>
    </submittedName>
</protein>
<sequence>MKFLRLTSVFISFLIVSMAISAEPSERQAFVTALVKAAIARTEQNVTYDGSYFSIPYPNGDVPEHIGVCTDVVIRAYRALGVDLQVRVHEDMRRSFNAYPSKRIWGLTTTDKNIDHRRVPNLQTFFARHGETLAVSSNPKEYSPGDLVTWMLPGNLPHIGIVSDKVSAITGNPLIVHNIGAGPSLDDMLFSYKITGHYRYRPQN</sequence>
<dbReference type="RefSeq" id="WP_386723238.1">
    <property type="nucleotide sequence ID" value="NZ_JBHRSZ010000009.1"/>
</dbReference>
<dbReference type="PIRSF" id="PIRSF011444">
    <property type="entry name" value="DUF1287"/>
    <property type="match status" value="1"/>
</dbReference>
<dbReference type="InterPro" id="IPR009706">
    <property type="entry name" value="DUF1287"/>
</dbReference>
<feature type="signal peptide" evidence="1">
    <location>
        <begin position="1"/>
        <end position="21"/>
    </location>
</feature>
<dbReference type="Proteomes" id="UP001595476">
    <property type="component" value="Unassembled WGS sequence"/>
</dbReference>
<proteinExistence type="predicted"/>